<dbReference type="EC" id="3.5.1.28" evidence="1"/>
<dbReference type="AlphaFoldDB" id="A0A8J7W1C7"/>
<protein>
    <submittedName>
        <fullName evidence="1">N-acetylmuramoyl-L-alanine amidase</fullName>
        <ecNumber evidence="1">3.5.1.28</ecNumber>
    </submittedName>
</protein>
<dbReference type="Gene3D" id="3.40.630.40">
    <property type="entry name" value="Zn-dependent exopeptidases"/>
    <property type="match status" value="1"/>
</dbReference>
<dbReference type="RefSeq" id="WP_227017910.1">
    <property type="nucleotide sequence ID" value="NZ_JAGSND010000004.1"/>
</dbReference>
<reference evidence="1" key="1">
    <citation type="submission" date="2021-04" db="EMBL/GenBank/DDBJ databases">
        <title>Sinoanaerobacter chloroacetimidivorans sp. nov., an obligate anaerobic bacterium isolated from anaerobic sludge.</title>
        <authorList>
            <person name="Bao Y."/>
        </authorList>
    </citation>
    <scope>NUCLEOTIDE SEQUENCE</scope>
    <source>
        <strain evidence="1">BAD-6</strain>
    </source>
</reference>
<accession>A0A8J7W1C7</accession>
<dbReference type="SUPFAM" id="SSF53187">
    <property type="entry name" value="Zn-dependent exopeptidases"/>
    <property type="match status" value="1"/>
</dbReference>
<name>A0A8J7W1C7_9FIRM</name>
<evidence type="ECO:0000313" key="2">
    <source>
        <dbReference type="Proteomes" id="UP000675664"/>
    </source>
</evidence>
<keyword evidence="1" id="KW-0378">Hydrolase</keyword>
<reference evidence="1" key="2">
    <citation type="submission" date="2021-04" db="EMBL/GenBank/DDBJ databases">
        <authorList>
            <person name="Liu J."/>
        </authorList>
    </citation>
    <scope>NUCLEOTIDE SEQUENCE</scope>
    <source>
        <strain evidence="1">BAD-6</strain>
    </source>
</reference>
<proteinExistence type="predicted"/>
<dbReference type="GO" id="GO:0008745">
    <property type="term" value="F:N-acetylmuramoyl-L-alanine amidase activity"/>
    <property type="evidence" value="ECO:0007669"/>
    <property type="project" value="UniProtKB-EC"/>
</dbReference>
<dbReference type="EMBL" id="JAGSND010000004">
    <property type="protein sequence ID" value="MBR0597778.1"/>
    <property type="molecule type" value="Genomic_DNA"/>
</dbReference>
<dbReference type="Proteomes" id="UP000675664">
    <property type="component" value="Unassembled WGS sequence"/>
</dbReference>
<evidence type="ECO:0000313" key="1">
    <source>
        <dbReference type="EMBL" id="MBR0597778.1"/>
    </source>
</evidence>
<gene>
    <name evidence="1" type="ORF">KCX82_07835</name>
</gene>
<organism evidence="1 2">
    <name type="scientific">Sinanaerobacter chloroacetimidivorans</name>
    <dbReference type="NCBI Taxonomy" id="2818044"/>
    <lineage>
        <taxon>Bacteria</taxon>
        <taxon>Bacillati</taxon>
        <taxon>Bacillota</taxon>
        <taxon>Clostridia</taxon>
        <taxon>Peptostreptococcales</taxon>
        <taxon>Anaerovoracaceae</taxon>
        <taxon>Sinanaerobacter</taxon>
    </lineage>
</organism>
<comment type="caution">
    <text evidence="1">The sequence shown here is derived from an EMBL/GenBank/DDBJ whole genome shotgun (WGS) entry which is preliminary data.</text>
</comment>
<sequence>MLVYLNPSTNEKNEFYGGGNEERYMNEIADAMVAYLGIAGIRFERNDPKDTLDTIIRKVNEKNFDLIISLYATDGGNDVQRGPDISYYAFSEQGSNLTYNISTELYVIHPLPMSISILPSVERPILTRTRAVSVIVDLGNSKSIEDAEWIRNNIYSIGRRLVFAIEHYFGLPEKLI</sequence>
<keyword evidence="2" id="KW-1185">Reference proteome</keyword>